<dbReference type="InterPro" id="IPR000485">
    <property type="entry name" value="AsnC-type_HTH_dom"/>
</dbReference>
<dbReference type="Proteomes" id="UP000622890">
    <property type="component" value="Unassembled WGS sequence"/>
</dbReference>
<protein>
    <submittedName>
        <fullName evidence="5">Lrp/AsnC family transcriptional regulator</fullName>
    </submittedName>
</protein>
<dbReference type="Pfam" id="PF13412">
    <property type="entry name" value="HTH_24"/>
    <property type="match status" value="1"/>
</dbReference>
<sequence>MSAITVDRYDLEILSELQRNGRATNGALGERVHLSMSQVSRRIQRLEESGVIRQYAALLDSEVLGLGVLAITSVTLGRHGETQGDAFEQAVADMPEVLECLSVTGEADYILRVVATDLASFSEFMMKRLLRLPGVVNVKSNIALKRIKETHALPLNHVTQPAQVTRRVVLSKSA</sequence>
<gene>
    <name evidence="5" type="ORF">JJB74_19050</name>
</gene>
<dbReference type="Pfam" id="PF01037">
    <property type="entry name" value="AsnC_trans_reg"/>
    <property type="match status" value="1"/>
</dbReference>
<dbReference type="GO" id="GO:0005829">
    <property type="term" value="C:cytosol"/>
    <property type="evidence" value="ECO:0007669"/>
    <property type="project" value="TreeGrafter"/>
</dbReference>
<dbReference type="SUPFAM" id="SSF46785">
    <property type="entry name" value="Winged helix' DNA-binding domain"/>
    <property type="match status" value="1"/>
</dbReference>
<accession>A0A934SW61</accession>
<dbReference type="SMART" id="SM00344">
    <property type="entry name" value="HTH_ASNC"/>
    <property type="match status" value="1"/>
</dbReference>
<dbReference type="EMBL" id="JAEPBG010000008">
    <property type="protein sequence ID" value="MBK4736729.1"/>
    <property type="molecule type" value="Genomic_DNA"/>
</dbReference>
<comment type="caution">
    <text evidence="5">The sequence shown here is derived from an EMBL/GenBank/DDBJ whole genome shotgun (WGS) entry which is preliminary data.</text>
</comment>
<keyword evidence="3" id="KW-0804">Transcription</keyword>
<proteinExistence type="predicted"/>
<keyword evidence="6" id="KW-1185">Reference proteome</keyword>
<keyword evidence="1" id="KW-0805">Transcription regulation</keyword>
<dbReference type="PANTHER" id="PTHR30154:SF34">
    <property type="entry name" value="TRANSCRIPTIONAL REGULATOR AZLB"/>
    <property type="match status" value="1"/>
</dbReference>
<dbReference type="GO" id="GO:0043565">
    <property type="term" value="F:sequence-specific DNA binding"/>
    <property type="evidence" value="ECO:0007669"/>
    <property type="project" value="InterPro"/>
</dbReference>
<reference evidence="5" key="1">
    <citation type="submission" date="2021-01" db="EMBL/GenBank/DDBJ databases">
        <title>Genome sequence of strain Noviherbaspirillum sp. DKR-6.</title>
        <authorList>
            <person name="Chaudhary D.K."/>
        </authorList>
    </citation>
    <scope>NUCLEOTIDE SEQUENCE</scope>
    <source>
        <strain evidence="5">DKR-6</strain>
    </source>
</reference>
<dbReference type="SUPFAM" id="SSF54909">
    <property type="entry name" value="Dimeric alpha+beta barrel"/>
    <property type="match status" value="1"/>
</dbReference>
<feature type="domain" description="HTH asnC-type" evidence="4">
    <location>
        <begin position="6"/>
        <end position="67"/>
    </location>
</feature>
<dbReference type="GO" id="GO:0043200">
    <property type="term" value="P:response to amino acid"/>
    <property type="evidence" value="ECO:0007669"/>
    <property type="project" value="TreeGrafter"/>
</dbReference>
<dbReference type="InterPro" id="IPR011008">
    <property type="entry name" value="Dimeric_a/b-barrel"/>
</dbReference>
<dbReference type="PRINTS" id="PR00033">
    <property type="entry name" value="HTHASNC"/>
</dbReference>
<dbReference type="InterPro" id="IPR036390">
    <property type="entry name" value="WH_DNA-bd_sf"/>
</dbReference>
<evidence type="ECO:0000256" key="3">
    <source>
        <dbReference type="ARBA" id="ARBA00023163"/>
    </source>
</evidence>
<keyword evidence="2" id="KW-0238">DNA-binding</keyword>
<evidence type="ECO:0000256" key="2">
    <source>
        <dbReference type="ARBA" id="ARBA00023125"/>
    </source>
</evidence>
<dbReference type="AlphaFoldDB" id="A0A934SW61"/>
<evidence type="ECO:0000259" key="4">
    <source>
        <dbReference type="PROSITE" id="PS50956"/>
    </source>
</evidence>
<evidence type="ECO:0000313" key="6">
    <source>
        <dbReference type="Proteomes" id="UP000622890"/>
    </source>
</evidence>
<dbReference type="InterPro" id="IPR019888">
    <property type="entry name" value="Tscrpt_reg_AsnC-like"/>
</dbReference>
<dbReference type="PROSITE" id="PS50956">
    <property type="entry name" value="HTH_ASNC_2"/>
    <property type="match status" value="1"/>
</dbReference>
<evidence type="ECO:0000256" key="1">
    <source>
        <dbReference type="ARBA" id="ARBA00023015"/>
    </source>
</evidence>
<name>A0A934SW61_9BURK</name>
<dbReference type="Gene3D" id="1.10.10.10">
    <property type="entry name" value="Winged helix-like DNA-binding domain superfamily/Winged helix DNA-binding domain"/>
    <property type="match status" value="1"/>
</dbReference>
<dbReference type="Gene3D" id="3.30.70.920">
    <property type="match status" value="1"/>
</dbReference>
<dbReference type="PANTHER" id="PTHR30154">
    <property type="entry name" value="LEUCINE-RESPONSIVE REGULATORY PROTEIN"/>
    <property type="match status" value="1"/>
</dbReference>
<organism evidence="5 6">
    <name type="scientific">Noviherbaspirillum pedocola</name>
    <dbReference type="NCBI Taxonomy" id="2801341"/>
    <lineage>
        <taxon>Bacteria</taxon>
        <taxon>Pseudomonadati</taxon>
        <taxon>Pseudomonadota</taxon>
        <taxon>Betaproteobacteria</taxon>
        <taxon>Burkholderiales</taxon>
        <taxon>Oxalobacteraceae</taxon>
        <taxon>Noviherbaspirillum</taxon>
    </lineage>
</organism>
<dbReference type="RefSeq" id="WP_200594431.1">
    <property type="nucleotide sequence ID" value="NZ_JAEPBG010000008.1"/>
</dbReference>
<dbReference type="InterPro" id="IPR036388">
    <property type="entry name" value="WH-like_DNA-bd_sf"/>
</dbReference>
<dbReference type="InterPro" id="IPR019887">
    <property type="entry name" value="Tscrpt_reg_AsnC/Lrp_C"/>
</dbReference>
<evidence type="ECO:0000313" key="5">
    <source>
        <dbReference type="EMBL" id="MBK4736729.1"/>
    </source>
</evidence>